<dbReference type="PROSITE" id="PS00687">
    <property type="entry name" value="ALDEHYDE_DEHYDR_GLU"/>
    <property type="match status" value="1"/>
</dbReference>
<dbReference type="OrthoDB" id="9762913at2"/>
<dbReference type="SUPFAM" id="SSF53720">
    <property type="entry name" value="ALDH-like"/>
    <property type="match status" value="1"/>
</dbReference>
<proteinExistence type="inferred from homology"/>
<dbReference type="InterPro" id="IPR012394">
    <property type="entry name" value="Aldehyde_DH_NAD(P)"/>
</dbReference>
<evidence type="ECO:0000256" key="1">
    <source>
        <dbReference type="ARBA" id="ARBA00009986"/>
    </source>
</evidence>
<dbReference type="InterPro" id="IPR015590">
    <property type="entry name" value="Aldehyde_DH_dom"/>
</dbReference>
<evidence type="ECO:0000256" key="6">
    <source>
        <dbReference type="PROSITE-ProRule" id="PRU10007"/>
    </source>
</evidence>
<dbReference type="PIRSF" id="PIRSF036492">
    <property type="entry name" value="ALDH"/>
    <property type="match status" value="1"/>
</dbReference>
<feature type="active site" evidence="5">
    <location>
        <position position="253"/>
    </location>
</feature>
<dbReference type="AlphaFoldDB" id="A0A3R9ZVA4"/>
<evidence type="ECO:0000256" key="3">
    <source>
        <dbReference type="ARBA" id="ARBA00023027"/>
    </source>
</evidence>
<comment type="caution">
    <text evidence="9">The sequence shown here is derived from an EMBL/GenBank/DDBJ whole genome shotgun (WGS) entry which is preliminary data.</text>
</comment>
<dbReference type="EMBL" id="PXZH01000008">
    <property type="protein sequence ID" value="RST88536.1"/>
    <property type="molecule type" value="Genomic_DNA"/>
</dbReference>
<dbReference type="FunFam" id="3.40.309.10:FF:000003">
    <property type="entry name" value="Aldehyde dehydrogenase"/>
    <property type="match status" value="1"/>
</dbReference>
<feature type="domain" description="Aldehyde dehydrogenase" evidence="8">
    <location>
        <begin position="7"/>
        <end position="436"/>
    </location>
</feature>
<evidence type="ECO:0000256" key="7">
    <source>
        <dbReference type="RuleBase" id="RU003345"/>
    </source>
</evidence>
<dbReference type="PANTHER" id="PTHR43570">
    <property type="entry name" value="ALDEHYDE DEHYDROGENASE"/>
    <property type="match status" value="1"/>
</dbReference>
<dbReference type="GO" id="GO:0006081">
    <property type="term" value="P:aldehyde metabolic process"/>
    <property type="evidence" value="ECO:0007669"/>
    <property type="project" value="InterPro"/>
</dbReference>
<dbReference type="FunFam" id="3.40.605.10:FF:000004">
    <property type="entry name" value="Aldehyde dehydrogenase"/>
    <property type="match status" value="1"/>
</dbReference>
<dbReference type="Gene3D" id="3.40.309.10">
    <property type="entry name" value="Aldehyde Dehydrogenase, Chain A, domain 2"/>
    <property type="match status" value="1"/>
</dbReference>
<dbReference type="Pfam" id="PF00171">
    <property type="entry name" value="Aldedh"/>
    <property type="match status" value="1"/>
</dbReference>
<evidence type="ECO:0000256" key="2">
    <source>
        <dbReference type="ARBA" id="ARBA00023002"/>
    </source>
</evidence>
<keyword evidence="10" id="KW-1185">Reference proteome</keyword>
<feature type="active site" evidence="5 6">
    <location>
        <position position="219"/>
    </location>
</feature>
<name>A0A3R9ZVA4_9ENTE</name>
<dbReference type="InterPro" id="IPR016161">
    <property type="entry name" value="Ald_DH/histidinol_DH"/>
</dbReference>
<keyword evidence="3" id="KW-0520">NAD</keyword>
<dbReference type="GO" id="GO:0004029">
    <property type="term" value="F:aldehyde dehydrogenase (NAD+) activity"/>
    <property type="evidence" value="ECO:0007669"/>
    <property type="project" value="TreeGrafter"/>
</dbReference>
<dbReference type="InterPro" id="IPR016163">
    <property type="entry name" value="Ald_DH_C"/>
</dbReference>
<evidence type="ECO:0000256" key="4">
    <source>
        <dbReference type="PIRNR" id="PIRNR036492"/>
    </source>
</evidence>
<evidence type="ECO:0000313" key="9">
    <source>
        <dbReference type="EMBL" id="RST88536.1"/>
    </source>
</evidence>
<dbReference type="GO" id="GO:0005737">
    <property type="term" value="C:cytoplasm"/>
    <property type="evidence" value="ECO:0007669"/>
    <property type="project" value="TreeGrafter"/>
</dbReference>
<comment type="similarity">
    <text evidence="1 4 7">Belongs to the aldehyde dehydrogenase family.</text>
</comment>
<dbReference type="InterPro" id="IPR016162">
    <property type="entry name" value="Ald_DH_N"/>
</dbReference>
<organism evidence="9 10">
    <name type="scientific">Vagococcus humatus</name>
    <dbReference type="NCBI Taxonomy" id="1889241"/>
    <lineage>
        <taxon>Bacteria</taxon>
        <taxon>Bacillati</taxon>
        <taxon>Bacillota</taxon>
        <taxon>Bacilli</taxon>
        <taxon>Lactobacillales</taxon>
        <taxon>Enterococcaceae</taxon>
        <taxon>Vagococcus</taxon>
    </lineage>
</organism>
<sequence>MTKNKRKVSAMEIHEIVSKQRQFFNKQHSQPIAYRLFQLDRLEKLIKTYEKELLAALKKDLGKQSTEAYMTEIGLVYRSLNQMKKNLTTWLKPTAVSTPFYLQPAKSKVVKRSYGVCLIISPYNYPVLLAMDPLIGAIAGGNTVVLGLSEHTPYVNQVLFTSFQEFFCSNYIYLYESNQKNNQLVLKEQFDKIFFTGSPKVGQIVLEAASQYLTPTTLELGGKSPAVVLKDAKLKQAAERIVWGKFLNAGATCVAPDYVLVERDVLGPFLTEVKEALSRFYGRHPRRSKAYARIGTDQQLNRLIELLKADQDWLYLGGRYSKMSRYLSPTILLGSLDTPMNAMENEIFGPILPILVMENEQAGHDFIRQHATPLAFYLFTESKSKQTDWLATHQFGGATINDTILHLTNHQLPFGGIGQSGMGNYHGKYSLRAFTYDQAQLTRYNFPNLPVMHPPYTPIKKQLIRLFLK</sequence>
<reference evidence="9 10" key="1">
    <citation type="submission" date="2018-03" db="EMBL/GenBank/DDBJ databases">
        <authorList>
            <person name="Gulvik C.A."/>
        </authorList>
    </citation>
    <scope>NUCLEOTIDE SEQUENCE [LARGE SCALE GENOMIC DNA]</scope>
    <source>
        <strain evidence="9 10">JCM 31581</strain>
    </source>
</reference>
<protein>
    <recommendedName>
        <fullName evidence="4">Aldehyde dehydrogenase</fullName>
    </recommendedName>
</protein>
<evidence type="ECO:0000259" key="8">
    <source>
        <dbReference type="Pfam" id="PF00171"/>
    </source>
</evidence>
<evidence type="ECO:0000256" key="5">
    <source>
        <dbReference type="PIRSR" id="PIRSR036492-1"/>
    </source>
</evidence>
<gene>
    <name evidence="9" type="ORF">C7P63_10010</name>
</gene>
<dbReference type="PANTHER" id="PTHR43570:SF16">
    <property type="entry name" value="ALDEHYDE DEHYDROGENASE TYPE III, ISOFORM Q"/>
    <property type="match status" value="1"/>
</dbReference>
<keyword evidence="2 4" id="KW-0560">Oxidoreductase</keyword>
<accession>A0A3R9ZVA4</accession>
<evidence type="ECO:0000313" key="10">
    <source>
        <dbReference type="Proteomes" id="UP000277864"/>
    </source>
</evidence>
<dbReference type="InterPro" id="IPR029510">
    <property type="entry name" value="Ald_DH_CS_GLU"/>
</dbReference>
<dbReference type="Gene3D" id="3.40.605.10">
    <property type="entry name" value="Aldehyde Dehydrogenase, Chain A, domain 1"/>
    <property type="match status" value="1"/>
</dbReference>
<dbReference type="Proteomes" id="UP000277864">
    <property type="component" value="Unassembled WGS sequence"/>
</dbReference>